<feature type="chain" id="PRO_5011542655" evidence="1">
    <location>
        <begin position="21"/>
        <end position="170"/>
    </location>
</feature>
<evidence type="ECO:0000256" key="1">
    <source>
        <dbReference type="SAM" id="SignalP"/>
    </source>
</evidence>
<keyword evidence="3" id="KW-1185">Reference proteome</keyword>
<gene>
    <name evidence="2" type="ORF">SAMN05192574_114126</name>
</gene>
<dbReference type="OrthoDB" id="793442at2"/>
<dbReference type="Proteomes" id="UP000198942">
    <property type="component" value="Unassembled WGS sequence"/>
</dbReference>
<reference evidence="3" key="1">
    <citation type="submission" date="2016-10" db="EMBL/GenBank/DDBJ databases">
        <authorList>
            <person name="Varghese N."/>
            <person name="Submissions S."/>
        </authorList>
    </citation>
    <scope>NUCLEOTIDE SEQUENCE [LARGE SCALE GENOMIC DNA]</scope>
    <source>
        <strain evidence="3">Gh-48</strain>
    </source>
</reference>
<feature type="signal peptide" evidence="1">
    <location>
        <begin position="1"/>
        <end position="20"/>
    </location>
</feature>
<keyword evidence="1" id="KW-0732">Signal</keyword>
<evidence type="ECO:0000313" key="2">
    <source>
        <dbReference type="EMBL" id="SEO86202.1"/>
    </source>
</evidence>
<dbReference type="EMBL" id="FOCL01000014">
    <property type="protein sequence ID" value="SEO86202.1"/>
    <property type="molecule type" value="Genomic_DNA"/>
</dbReference>
<organism evidence="2 3">
    <name type="scientific">Mucilaginibacter gossypiicola</name>
    <dbReference type="NCBI Taxonomy" id="551995"/>
    <lineage>
        <taxon>Bacteria</taxon>
        <taxon>Pseudomonadati</taxon>
        <taxon>Bacteroidota</taxon>
        <taxon>Sphingobacteriia</taxon>
        <taxon>Sphingobacteriales</taxon>
        <taxon>Sphingobacteriaceae</taxon>
        <taxon>Mucilaginibacter</taxon>
    </lineage>
</organism>
<accession>A0A1H8T5N6</accession>
<evidence type="ECO:0000313" key="3">
    <source>
        <dbReference type="Proteomes" id="UP000198942"/>
    </source>
</evidence>
<name>A0A1H8T5N6_9SPHI</name>
<dbReference type="RefSeq" id="WP_091219799.1">
    <property type="nucleotide sequence ID" value="NZ_FOCL01000014.1"/>
</dbReference>
<protein>
    <submittedName>
        <fullName evidence="2">Uncharacterized protein</fullName>
    </submittedName>
</protein>
<sequence length="170" mass="19489">MKKIIILLLAVVAFSFKTKAQTFHVPENYTLKEKADYGKYEDDVIKGIDWLQDTPWPLEEQKRMETNVFLMKWIQGSPTVSIEINGSVAKMTEKNPQLLMTFMGGYTKYALQNKTAFDKNKANQAGVKAVIDKYVVETDHKNNSLLNKLTKIDKDGKLADWMTSDFNKTK</sequence>
<proteinExistence type="predicted"/>
<dbReference type="AlphaFoldDB" id="A0A1H8T5N6"/>